<dbReference type="InterPro" id="IPR000210">
    <property type="entry name" value="BTB/POZ_dom"/>
</dbReference>
<feature type="compositionally biased region" description="Low complexity" evidence="3">
    <location>
        <begin position="22"/>
        <end position="43"/>
    </location>
</feature>
<dbReference type="InterPro" id="IPR006652">
    <property type="entry name" value="Kelch_1"/>
</dbReference>
<dbReference type="PROSITE" id="PS50097">
    <property type="entry name" value="BTB"/>
    <property type="match status" value="1"/>
</dbReference>
<sequence length="550" mass="61239">MSSTMEWQSVDVVPTQACLDFSNNRDSNSSTSSRSIPNPTPTIKNHSVTLYNDKLYVFGGYDGRKNHNNLRTFNVKTQEWSNCTNIESKVPPGRNGHTATLAVNKIVVIGGWLGQGPLAADDAWILDLSDEQCLSWSQLDNDGEPPGPCNMHSADYVASKGEVYVFRGGNGREYLNDLHSLNVEDKEWRRVWTKGEPPMERANHSSAVIGDELFVFGGWNGKERLNDLYILDCIAETWSNPVISGPLPHPRAGMSLTALRGRLYLFGGSGSSSKCFDDLQILDRSELRWLDVEASNSKSEPEENPPPDNEKNEGSNPNGDEPSHSIIAYGLAPGRRAGHTATAVDRRIFVFGGSCGSDYLSDFFSLDTDPAPNIFVKDRGCMSRLEQNLRNHYNNEQFSDVTFLVEGKKVFVHRLILASASDFFKAMFGGQFKESQYEKNTVQSEMEMPDCSYECFNDVLSYVYSGSLPTIFSGGQILSEDSLRKACEILELSDRFMLDHLKQVVEAVLSENVNDETVETLLEFGKGVQAHQLVRFCNHWLRNSESVGGS</sequence>
<dbReference type="InterPro" id="IPR011333">
    <property type="entry name" value="SKP1/BTB/POZ_sf"/>
</dbReference>
<evidence type="ECO:0000313" key="6">
    <source>
        <dbReference type="Proteomes" id="UP001162640"/>
    </source>
</evidence>
<proteinExistence type="predicted"/>
<dbReference type="PANTHER" id="PTHR46093">
    <property type="entry name" value="ACYL-COA-BINDING DOMAIN-CONTAINING PROTEIN 5"/>
    <property type="match status" value="1"/>
</dbReference>
<protein>
    <recommendedName>
        <fullName evidence="4">BTB domain-containing protein</fullName>
    </recommendedName>
</protein>
<keyword evidence="2" id="KW-0677">Repeat</keyword>
<reference evidence="6" key="1">
    <citation type="journal article" date="2023" name="Commun. Biol.">
        <title>Genome analysis of Parmales, the sister group of diatoms, reveals the evolutionary specialization of diatoms from phago-mixotrophs to photoautotrophs.</title>
        <authorList>
            <person name="Ban H."/>
            <person name="Sato S."/>
            <person name="Yoshikawa S."/>
            <person name="Yamada K."/>
            <person name="Nakamura Y."/>
            <person name="Ichinomiya M."/>
            <person name="Sato N."/>
            <person name="Blanc-Mathieu R."/>
            <person name="Endo H."/>
            <person name="Kuwata A."/>
            <person name="Ogata H."/>
        </authorList>
    </citation>
    <scope>NUCLEOTIDE SEQUENCE [LARGE SCALE GENOMIC DNA]</scope>
</reference>
<comment type="caution">
    <text evidence="5">The sequence shown here is derived from an EMBL/GenBank/DDBJ whole genome shotgun (WGS) entry which is preliminary data.</text>
</comment>
<feature type="region of interest" description="Disordered" evidence="3">
    <location>
        <begin position="21"/>
        <end position="45"/>
    </location>
</feature>
<feature type="domain" description="BTB" evidence="4">
    <location>
        <begin position="399"/>
        <end position="468"/>
    </location>
</feature>
<dbReference type="PANTHER" id="PTHR46093:SF18">
    <property type="entry name" value="FIBRONECTIN TYPE-III DOMAIN-CONTAINING PROTEIN"/>
    <property type="match status" value="1"/>
</dbReference>
<dbReference type="SMART" id="SM00612">
    <property type="entry name" value="Kelch"/>
    <property type="match status" value="3"/>
</dbReference>
<dbReference type="SUPFAM" id="SSF117281">
    <property type="entry name" value="Kelch motif"/>
    <property type="match status" value="1"/>
</dbReference>
<evidence type="ECO:0000313" key="5">
    <source>
        <dbReference type="EMBL" id="GMH71406.1"/>
    </source>
</evidence>
<dbReference type="Pfam" id="PF00651">
    <property type="entry name" value="BTB"/>
    <property type="match status" value="1"/>
</dbReference>
<dbReference type="InterPro" id="IPR015915">
    <property type="entry name" value="Kelch-typ_b-propeller"/>
</dbReference>
<dbReference type="SUPFAM" id="SSF54695">
    <property type="entry name" value="POZ domain"/>
    <property type="match status" value="1"/>
</dbReference>
<gene>
    <name evidence="5" type="ORF">TL16_g05641</name>
</gene>
<dbReference type="Proteomes" id="UP001162640">
    <property type="component" value="Unassembled WGS sequence"/>
</dbReference>
<organism evidence="5 6">
    <name type="scientific">Triparma laevis f. inornata</name>
    <dbReference type="NCBI Taxonomy" id="1714386"/>
    <lineage>
        <taxon>Eukaryota</taxon>
        <taxon>Sar</taxon>
        <taxon>Stramenopiles</taxon>
        <taxon>Ochrophyta</taxon>
        <taxon>Bolidophyceae</taxon>
        <taxon>Parmales</taxon>
        <taxon>Triparmaceae</taxon>
        <taxon>Triparma</taxon>
    </lineage>
</organism>
<evidence type="ECO:0000256" key="2">
    <source>
        <dbReference type="ARBA" id="ARBA00022737"/>
    </source>
</evidence>
<accession>A0A9W7AEQ9</accession>
<dbReference type="SMART" id="SM00225">
    <property type="entry name" value="BTB"/>
    <property type="match status" value="1"/>
</dbReference>
<dbReference type="Pfam" id="PF01344">
    <property type="entry name" value="Kelch_1"/>
    <property type="match status" value="2"/>
</dbReference>
<evidence type="ECO:0000256" key="3">
    <source>
        <dbReference type="SAM" id="MobiDB-lite"/>
    </source>
</evidence>
<dbReference type="Pfam" id="PF24681">
    <property type="entry name" value="Kelch_KLHDC2_KLHL20_DRC7"/>
    <property type="match status" value="1"/>
</dbReference>
<feature type="region of interest" description="Disordered" evidence="3">
    <location>
        <begin position="293"/>
        <end position="326"/>
    </location>
</feature>
<dbReference type="Gene3D" id="3.30.710.10">
    <property type="entry name" value="Potassium Channel Kv1.1, Chain A"/>
    <property type="match status" value="1"/>
</dbReference>
<evidence type="ECO:0000256" key="1">
    <source>
        <dbReference type="ARBA" id="ARBA00022441"/>
    </source>
</evidence>
<keyword evidence="1" id="KW-0880">Kelch repeat</keyword>
<dbReference type="EMBL" id="BLQM01000165">
    <property type="protein sequence ID" value="GMH71406.1"/>
    <property type="molecule type" value="Genomic_DNA"/>
</dbReference>
<dbReference type="Gene3D" id="2.120.10.80">
    <property type="entry name" value="Kelch-type beta propeller"/>
    <property type="match status" value="2"/>
</dbReference>
<dbReference type="AlphaFoldDB" id="A0A9W7AEQ9"/>
<name>A0A9W7AEQ9_9STRA</name>
<evidence type="ECO:0000259" key="4">
    <source>
        <dbReference type="PROSITE" id="PS50097"/>
    </source>
</evidence>